<dbReference type="Proteomes" id="UP000186997">
    <property type="component" value="Unassembled WGS sequence"/>
</dbReference>
<evidence type="ECO:0000259" key="1">
    <source>
        <dbReference type="Pfam" id="PF05050"/>
    </source>
</evidence>
<dbReference type="PANTHER" id="PTHR36973:SF4">
    <property type="entry name" value="NODULATION PROTEIN"/>
    <property type="match status" value="1"/>
</dbReference>
<evidence type="ECO:0000313" key="3">
    <source>
        <dbReference type="Proteomes" id="UP000186997"/>
    </source>
</evidence>
<dbReference type="OrthoDB" id="4104638at2"/>
<gene>
    <name evidence="2" type="ORF">SAMN05421665_0865</name>
</gene>
<dbReference type="EMBL" id="FTPR01000001">
    <property type="protein sequence ID" value="SIT79003.1"/>
    <property type="molecule type" value="Genomic_DNA"/>
</dbReference>
<protein>
    <submittedName>
        <fullName evidence="2">Methyltransferase, FkbM family</fullName>
    </submittedName>
</protein>
<name>A0A1R3WQW8_9RHOB</name>
<keyword evidence="2" id="KW-0808">Transferase</keyword>
<dbReference type="GO" id="GO:0032259">
    <property type="term" value="P:methylation"/>
    <property type="evidence" value="ECO:0007669"/>
    <property type="project" value="UniProtKB-KW"/>
</dbReference>
<sequence>MQPNLTRPTFRPLREGIAANRILRSLALPVLRKCDRAITMTNPFSGLPFHLRSYAHKGYWFYGRHRERDTMQRLAALIRRGDTIFEVGGHIGYFAQFFAKKVGYRGQVHVFEPGEQNQHFLRRNIARCTQCIHVNAAVSDKIGKALFYEENLGGFMNSLSPEFANGTGNAATQRSVLKLRQRRVNTTTLDAYATTHNVWPDLIKIDAEGAELAVLVGAVKVLQHVRSLMIEVSCHQTEIFEILVDHGFALWHPDGRAITDAMQMDGNIFAIRV</sequence>
<feature type="domain" description="Methyltransferase FkbM" evidence="1">
    <location>
        <begin position="86"/>
        <end position="242"/>
    </location>
</feature>
<dbReference type="PANTHER" id="PTHR36973">
    <property type="entry name" value="SLL1456 PROTEIN-RELATED"/>
    <property type="match status" value="1"/>
</dbReference>
<accession>A0A1R3WQW8</accession>
<dbReference type="Gene3D" id="3.40.50.150">
    <property type="entry name" value="Vaccinia Virus protein VP39"/>
    <property type="match status" value="1"/>
</dbReference>
<dbReference type="AlphaFoldDB" id="A0A1R3WQW8"/>
<keyword evidence="2" id="KW-0489">Methyltransferase</keyword>
<dbReference type="GO" id="GO:0008171">
    <property type="term" value="F:O-methyltransferase activity"/>
    <property type="evidence" value="ECO:0007669"/>
    <property type="project" value="TreeGrafter"/>
</dbReference>
<reference evidence="3" key="1">
    <citation type="submission" date="2017-01" db="EMBL/GenBank/DDBJ databases">
        <authorList>
            <person name="Varghese N."/>
            <person name="Submissions S."/>
        </authorList>
    </citation>
    <scope>NUCLEOTIDE SEQUENCE [LARGE SCALE GENOMIC DNA]</scope>
    <source>
        <strain evidence="3">DSM 29591</strain>
    </source>
</reference>
<dbReference type="InterPro" id="IPR029063">
    <property type="entry name" value="SAM-dependent_MTases_sf"/>
</dbReference>
<dbReference type="InterPro" id="IPR006342">
    <property type="entry name" value="FkbM_mtfrase"/>
</dbReference>
<evidence type="ECO:0000313" key="2">
    <source>
        <dbReference type="EMBL" id="SIT79003.1"/>
    </source>
</evidence>
<keyword evidence="3" id="KW-1185">Reference proteome</keyword>
<proteinExistence type="predicted"/>
<dbReference type="Pfam" id="PF05050">
    <property type="entry name" value="Methyltransf_21"/>
    <property type="match status" value="1"/>
</dbReference>
<dbReference type="RefSeq" id="WP_076658502.1">
    <property type="nucleotide sequence ID" value="NZ_FTPR01000001.1"/>
</dbReference>
<dbReference type="SUPFAM" id="SSF53335">
    <property type="entry name" value="S-adenosyl-L-methionine-dependent methyltransferases"/>
    <property type="match status" value="1"/>
</dbReference>
<dbReference type="NCBIfam" id="TIGR01444">
    <property type="entry name" value="fkbM_fam"/>
    <property type="match status" value="1"/>
</dbReference>
<dbReference type="InterPro" id="IPR053188">
    <property type="entry name" value="FkbM_Methyltransferase"/>
</dbReference>
<organism evidence="2 3">
    <name type="scientific">Yoonia rosea</name>
    <dbReference type="NCBI Taxonomy" id="287098"/>
    <lineage>
        <taxon>Bacteria</taxon>
        <taxon>Pseudomonadati</taxon>
        <taxon>Pseudomonadota</taxon>
        <taxon>Alphaproteobacteria</taxon>
        <taxon>Rhodobacterales</taxon>
        <taxon>Paracoccaceae</taxon>
        <taxon>Yoonia</taxon>
    </lineage>
</organism>